<dbReference type="SUPFAM" id="SSF50447">
    <property type="entry name" value="Translation proteins"/>
    <property type="match status" value="1"/>
</dbReference>
<dbReference type="InterPro" id="IPR038664">
    <property type="entry name" value="Gar1/Naf1_Cbf5-bd_sf"/>
</dbReference>
<sequence>MNMIGHIKDVFGPVDMPFVSIQLDTNIKQVDFDFSSQSLFTKMKKSRKK</sequence>
<dbReference type="Gene3D" id="2.40.10.230">
    <property type="entry name" value="Probable tRNA pseudouridine synthase domain"/>
    <property type="match status" value="1"/>
</dbReference>
<organism evidence="1">
    <name type="scientific">marine sediment metagenome</name>
    <dbReference type="NCBI Taxonomy" id="412755"/>
    <lineage>
        <taxon>unclassified sequences</taxon>
        <taxon>metagenomes</taxon>
        <taxon>ecological metagenomes</taxon>
    </lineage>
</organism>
<proteinExistence type="predicted"/>
<name>X1ITW9_9ZZZZ</name>
<dbReference type="AlphaFoldDB" id="X1ITW9"/>
<dbReference type="InterPro" id="IPR009000">
    <property type="entry name" value="Transl_B-barrel_sf"/>
</dbReference>
<evidence type="ECO:0000313" key="1">
    <source>
        <dbReference type="EMBL" id="GAH72720.1"/>
    </source>
</evidence>
<reference evidence="1" key="1">
    <citation type="journal article" date="2014" name="Front. Microbiol.">
        <title>High frequency of phylogenetically diverse reductive dehalogenase-homologous genes in deep subseafloor sedimentary metagenomes.</title>
        <authorList>
            <person name="Kawai M."/>
            <person name="Futagami T."/>
            <person name="Toyoda A."/>
            <person name="Takaki Y."/>
            <person name="Nishi S."/>
            <person name="Hori S."/>
            <person name="Arai W."/>
            <person name="Tsubouchi T."/>
            <person name="Morono Y."/>
            <person name="Uchiyama I."/>
            <person name="Ito T."/>
            <person name="Fujiyama A."/>
            <person name="Inagaki F."/>
            <person name="Takami H."/>
        </authorList>
    </citation>
    <scope>NUCLEOTIDE SEQUENCE</scope>
    <source>
        <strain evidence="1">Expedition CK06-06</strain>
    </source>
</reference>
<comment type="caution">
    <text evidence="1">The sequence shown here is derived from an EMBL/GenBank/DDBJ whole genome shotgun (WGS) entry which is preliminary data.</text>
</comment>
<evidence type="ECO:0008006" key="2">
    <source>
        <dbReference type="Google" id="ProtNLM"/>
    </source>
</evidence>
<protein>
    <recommendedName>
        <fullName evidence="2">H/ACA RNA-protein complex component Gar1</fullName>
    </recommendedName>
</protein>
<dbReference type="EMBL" id="BARU01031264">
    <property type="protein sequence ID" value="GAH72720.1"/>
    <property type="molecule type" value="Genomic_DNA"/>
</dbReference>
<gene>
    <name evidence="1" type="ORF">S03H2_49476</name>
</gene>
<accession>X1ITW9</accession>